<proteinExistence type="predicted"/>
<organism evidence="1 2">
    <name type="scientific">Candidatus Neoehrlichia procyonis str. RAC413</name>
    <dbReference type="NCBI Taxonomy" id="1359163"/>
    <lineage>
        <taxon>Bacteria</taxon>
        <taxon>Pseudomonadati</taxon>
        <taxon>Pseudomonadota</taxon>
        <taxon>Alphaproteobacteria</taxon>
        <taxon>Rickettsiales</taxon>
        <taxon>Anaplasmataceae</taxon>
        <taxon>Candidatus Neoehrlichia</taxon>
    </lineage>
</organism>
<evidence type="ECO:0000313" key="1">
    <source>
        <dbReference type="EMBL" id="KJV68944.1"/>
    </source>
</evidence>
<accession>A0A0F3NPU4</accession>
<dbReference type="OrthoDB" id="7165989at2"/>
<dbReference type="RefSeq" id="WP_045808770.1">
    <property type="nucleotide sequence ID" value="NZ_LANX01000001.1"/>
</dbReference>
<dbReference type="Proteomes" id="UP000033562">
    <property type="component" value="Unassembled WGS sequence"/>
</dbReference>
<comment type="caution">
    <text evidence="1">The sequence shown here is derived from an EMBL/GenBank/DDBJ whole genome shotgun (WGS) entry which is preliminary data.</text>
</comment>
<dbReference type="EMBL" id="LANX01000001">
    <property type="protein sequence ID" value="KJV68944.1"/>
    <property type="molecule type" value="Genomic_DNA"/>
</dbReference>
<protein>
    <submittedName>
        <fullName evidence="1">Uncharacterized protein</fullName>
    </submittedName>
</protein>
<sequence>MLPILKEDAPILMFWMVHDPSKLQNNQLPLPNNQRYPYKQRLLNWATKEPQRKIKLYYISIGLNTQQIKMLHDLSNPDRGGKSNIEIIDFMKKFAHKYNTLYFYDTRVLFTWKIDISRLIMLMEEGPAIYFDFDILPTQQKIGEITLNNNIGFAMGEHINCKTWLDISILVSTTKNNPTIQAAYKAVSYFIKKYLDKENKSIIYTLSKKLYAQEFIIHELVWTTCMLTSALKCNKLQKYNKEIKILQYSKKSLYKKIINILKTKKNIDNALSIYNTDYSTIIIQEFRVCGNFTITQDLTWLNQILNIKLNIYDINNNNIENNNAEQHTTTNKLSINLPTNSTSSPSPPTYFRTCLSLHVNAQSQILLQ</sequence>
<evidence type="ECO:0000313" key="2">
    <source>
        <dbReference type="Proteomes" id="UP000033562"/>
    </source>
</evidence>
<name>A0A0F3NPU4_9RICK</name>
<dbReference type="AlphaFoldDB" id="A0A0F3NPU4"/>
<gene>
    <name evidence="1" type="ORF">NLO413_0316</name>
</gene>
<keyword evidence="2" id="KW-1185">Reference proteome</keyword>
<reference evidence="1 2" key="1">
    <citation type="submission" date="2015-02" db="EMBL/GenBank/DDBJ databases">
        <title>Genome Sequencing of Rickettsiales.</title>
        <authorList>
            <person name="Daugherty S.C."/>
            <person name="Su Q."/>
            <person name="Abolude K."/>
            <person name="Beier-Sexton M."/>
            <person name="Carlyon J.A."/>
            <person name="Carter R."/>
            <person name="Day N.P."/>
            <person name="Dumler S.J."/>
            <person name="Dyachenko V."/>
            <person name="Godinez A."/>
            <person name="Kurtti T.J."/>
            <person name="Lichay M."/>
            <person name="Mullins K.E."/>
            <person name="Ott S."/>
            <person name="Pappas-Brown V."/>
            <person name="Paris D.H."/>
            <person name="Patel P."/>
            <person name="Richards A.L."/>
            <person name="Sadzewicz L."/>
            <person name="Sears K."/>
            <person name="Seidman D."/>
            <person name="Sengamalay N."/>
            <person name="Stenos J."/>
            <person name="Tallon L.J."/>
            <person name="Vincent G."/>
            <person name="Fraser C.M."/>
            <person name="Munderloh U."/>
            <person name="Dunning-Hotopp J.C."/>
        </authorList>
    </citation>
    <scope>NUCLEOTIDE SEQUENCE [LARGE SCALE GENOMIC DNA]</scope>
    <source>
        <strain evidence="1 2">RAC413</strain>
    </source>
</reference>